<keyword evidence="2" id="KW-0378">Hydrolase</keyword>
<sequence>MSILGDSITYGYGVDHEEAYASLLMQESYIESIQNLGINGSTLGKGQDPISERYTSVEDDADIIMIYAGTNDYGSTFNPVPIGDKGDKNNGTFYGALHVLYEGLMTQYPNTKPIFVTMLKRNDVVWGRPETTPYNSLGFTMDEYYHVLIDFYKSHRIDYIDIYQHEELNALNLDLCNQYFMDGLHPNKQGHAVLKDAIADGLKKIIGLD</sequence>
<proteinExistence type="predicted"/>
<dbReference type="PANTHER" id="PTHR30383:SF5">
    <property type="entry name" value="SGNH HYDROLASE-TYPE ESTERASE DOMAIN-CONTAINING PROTEIN"/>
    <property type="match status" value="1"/>
</dbReference>
<dbReference type="AlphaFoldDB" id="A0A8J7H582"/>
<gene>
    <name evidence="2" type="ORF">I5677_03505</name>
</gene>
<dbReference type="EMBL" id="JAEAGR010000002">
    <property type="protein sequence ID" value="MBH1939961.1"/>
    <property type="molecule type" value="Genomic_DNA"/>
</dbReference>
<dbReference type="SUPFAM" id="SSF52266">
    <property type="entry name" value="SGNH hydrolase"/>
    <property type="match status" value="1"/>
</dbReference>
<evidence type="ECO:0000313" key="2">
    <source>
        <dbReference type="EMBL" id="MBH1939961.1"/>
    </source>
</evidence>
<dbReference type="InterPro" id="IPR051532">
    <property type="entry name" value="Ester_Hydrolysis_Enzymes"/>
</dbReference>
<organism evidence="2 3">
    <name type="scientific">Mobilitalea sibirica</name>
    <dbReference type="NCBI Taxonomy" id="1462919"/>
    <lineage>
        <taxon>Bacteria</taxon>
        <taxon>Bacillati</taxon>
        <taxon>Bacillota</taxon>
        <taxon>Clostridia</taxon>
        <taxon>Lachnospirales</taxon>
        <taxon>Lachnospiraceae</taxon>
        <taxon>Mobilitalea</taxon>
    </lineage>
</organism>
<dbReference type="Pfam" id="PF13472">
    <property type="entry name" value="Lipase_GDSL_2"/>
    <property type="match status" value="1"/>
</dbReference>
<name>A0A8J7H582_9FIRM</name>
<reference evidence="2" key="1">
    <citation type="submission" date="2020-12" db="EMBL/GenBank/DDBJ databases">
        <title>M. sibirica DSM 26468T genome.</title>
        <authorList>
            <person name="Thieme N."/>
            <person name="Rettenmaier R."/>
            <person name="Zverlov V."/>
            <person name="Liebl W."/>
        </authorList>
    </citation>
    <scope>NUCLEOTIDE SEQUENCE</scope>
    <source>
        <strain evidence="2">DSM 26468</strain>
    </source>
</reference>
<dbReference type="CDD" id="cd00229">
    <property type="entry name" value="SGNH_hydrolase"/>
    <property type="match status" value="1"/>
</dbReference>
<accession>A0A8J7H582</accession>
<keyword evidence="3" id="KW-1185">Reference proteome</keyword>
<feature type="domain" description="SGNH hydrolase-type esterase" evidence="1">
    <location>
        <begin position="3"/>
        <end position="193"/>
    </location>
</feature>
<dbReference type="GO" id="GO:0004622">
    <property type="term" value="F:phosphatidylcholine lysophospholipase activity"/>
    <property type="evidence" value="ECO:0007669"/>
    <property type="project" value="TreeGrafter"/>
</dbReference>
<protein>
    <submittedName>
        <fullName evidence="2">SGNH/GDSL hydrolase family protein</fullName>
    </submittedName>
</protein>
<dbReference type="InterPro" id="IPR036514">
    <property type="entry name" value="SGNH_hydro_sf"/>
</dbReference>
<dbReference type="PANTHER" id="PTHR30383">
    <property type="entry name" value="THIOESTERASE 1/PROTEASE 1/LYSOPHOSPHOLIPASE L1"/>
    <property type="match status" value="1"/>
</dbReference>
<comment type="caution">
    <text evidence="2">The sequence shown here is derived from an EMBL/GenBank/DDBJ whole genome shotgun (WGS) entry which is preliminary data.</text>
</comment>
<evidence type="ECO:0000313" key="3">
    <source>
        <dbReference type="Proteomes" id="UP000623269"/>
    </source>
</evidence>
<dbReference type="Proteomes" id="UP000623269">
    <property type="component" value="Unassembled WGS sequence"/>
</dbReference>
<dbReference type="InterPro" id="IPR013830">
    <property type="entry name" value="SGNH_hydro"/>
</dbReference>
<evidence type="ECO:0000259" key="1">
    <source>
        <dbReference type="Pfam" id="PF13472"/>
    </source>
</evidence>
<dbReference type="Gene3D" id="3.40.50.1110">
    <property type="entry name" value="SGNH hydrolase"/>
    <property type="match status" value="1"/>
</dbReference>